<dbReference type="Proteomes" id="UP000234474">
    <property type="component" value="Unassembled WGS sequence"/>
</dbReference>
<sequence>MALTASKSSPPMPSSHDFYISCDRYIFPILLHSVIALTAIQYYVFQEDCAPSHLLRTNVDVCVTLALDWHQRRASDKRTLINVCHGILFVLLLALLCLGILDILGYFLGLPTLVRGLSDQQSCRHMTGALDNVKWSFYATGQHCDTTAQESTIQGAIAEYIRNAENGRICGTQCLRLDHGGTWNGWLKLGPVSSFNEDAYCGVGLPFDKCISGEIDDI</sequence>
<dbReference type="OrthoDB" id="5059029at2759"/>
<keyword evidence="1" id="KW-1133">Transmembrane helix</keyword>
<protein>
    <recommendedName>
        <fullName evidence="2">Secreted protein CSS2 C-terminal domain-containing protein</fullName>
    </recommendedName>
</protein>
<name>A0A2I1BV72_ASPN1</name>
<feature type="domain" description="Secreted protein CSS2 C-terminal" evidence="2">
    <location>
        <begin position="77"/>
        <end position="200"/>
    </location>
</feature>
<evidence type="ECO:0000259" key="2">
    <source>
        <dbReference type="Pfam" id="PF20521"/>
    </source>
</evidence>
<dbReference type="EMBL" id="MSZS01000010">
    <property type="protein sequence ID" value="PKX89269.1"/>
    <property type="molecule type" value="Genomic_DNA"/>
</dbReference>
<gene>
    <name evidence="3" type="ORF">P174DRAFT_515966</name>
</gene>
<feature type="transmembrane region" description="Helical" evidence="1">
    <location>
        <begin position="80"/>
        <end position="108"/>
    </location>
</feature>
<keyword evidence="1" id="KW-0472">Membrane</keyword>
<proteinExistence type="predicted"/>
<keyword evidence="1" id="KW-0812">Transmembrane</keyword>
<reference evidence="4" key="1">
    <citation type="journal article" date="2018" name="Proc. Natl. Acad. Sci. U.S.A.">
        <title>Linking secondary metabolites to gene clusters through genome sequencing of six diverse Aspergillus species.</title>
        <authorList>
            <person name="Kaerboelling I."/>
            <person name="Vesth T.C."/>
            <person name="Frisvad J.C."/>
            <person name="Nybo J.L."/>
            <person name="Theobald S."/>
            <person name="Kuo A."/>
            <person name="Bowyer P."/>
            <person name="Matsuda Y."/>
            <person name="Mondo S."/>
            <person name="Lyhne E.K."/>
            <person name="Kogle M.E."/>
            <person name="Clum A."/>
            <person name="Lipzen A."/>
            <person name="Salamov A."/>
            <person name="Ngan C.Y."/>
            <person name="Daum C."/>
            <person name="Chiniquy J."/>
            <person name="Barry K."/>
            <person name="LaButti K."/>
            <person name="Haridas S."/>
            <person name="Simmons B.A."/>
            <person name="Magnuson J.K."/>
            <person name="Mortensen U.H."/>
            <person name="Larsen T.O."/>
            <person name="Grigoriev I.V."/>
            <person name="Baker S.E."/>
            <person name="Andersen M.R."/>
        </authorList>
    </citation>
    <scope>NUCLEOTIDE SEQUENCE [LARGE SCALE GENOMIC DNA]</scope>
    <source>
        <strain evidence="4">IBT 16806</strain>
    </source>
</reference>
<dbReference type="VEuPathDB" id="FungiDB:P174DRAFT_515966"/>
<evidence type="ECO:0000313" key="3">
    <source>
        <dbReference type="EMBL" id="PKX89269.1"/>
    </source>
</evidence>
<organism evidence="3 4">
    <name type="scientific">Aspergillus novofumigatus (strain IBT 16806)</name>
    <dbReference type="NCBI Taxonomy" id="1392255"/>
    <lineage>
        <taxon>Eukaryota</taxon>
        <taxon>Fungi</taxon>
        <taxon>Dikarya</taxon>
        <taxon>Ascomycota</taxon>
        <taxon>Pezizomycotina</taxon>
        <taxon>Eurotiomycetes</taxon>
        <taxon>Eurotiomycetidae</taxon>
        <taxon>Eurotiales</taxon>
        <taxon>Aspergillaceae</taxon>
        <taxon>Aspergillus</taxon>
        <taxon>Aspergillus subgen. Fumigati</taxon>
    </lineage>
</organism>
<evidence type="ECO:0000313" key="4">
    <source>
        <dbReference type="Proteomes" id="UP000234474"/>
    </source>
</evidence>
<comment type="caution">
    <text evidence="3">The sequence shown here is derived from an EMBL/GenBank/DDBJ whole genome shotgun (WGS) entry which is preliminary data.</text>
</comment>
<dbReference type="GeneID" id="36539592"/>
<feature type="transmembrane region" description="Helical" evidence="1">
    <location>
        <begin position="25"/>
        <end position="45"/>
    </location>
</feature>
<accession>A0A2I1BV72</accession>
<dbReference type="RefSeq" id="XP_024677864.1">
    <property type="nucleotide sequence ID" value="XM_024832256.1"/>
</dbReference>
<evidence type="ECO:0000256" key="1">
    <source>
        <dbReference type="SAM" id="Phobius"/>
    </source>
</evidence>
<dbReference type="AlphaFoldDB" id="A0A2I1BV72"/>
<keyword evidence="4" id="KW-1185">Reference proteome</keyword>
<dbReference type="InterPro" id="IPR046624">
    <property type="entry name" value="CSS2_C"/>
</dbReference>
<dbReference type="Pfam" id="PF20521">
    <property type="entry name" value="DUF6736"/>
    <property type="match status" value="1"/>
</dbReference>
<dbReference type="OMA" id="FNEDAYC"/>